<evidence type="ECO:0000256" key="3">
    <source>
        <dbReference type="ARBA" id="ARBA00023163"/>
    </source>
</evidence>
<dbReference type="Gene3D" id="1.10.357.10">
    <property type="entry name" value="Tetracycline Repressor, domain 2"/>
    <property type="match status" value="1"/>
</dbReference>
<dbReference type="SUPFAM" id="SSF46689">
    <property type="entry name" value="Homeodomain-like"/>
    <property type="match status" value="1"/>
</dbReference>
<dbReference type="PANTHER" id="PTHR30055:SF234">
    <property type="entry name" value="HTH-TYPE TRANSCRIPTIONAL REGULATOR BETI"/>
    <property type="match status" value="1"/>
</dbReference>
<dbReference type="Pfam" id="PF00440">
    <property type="entry name" value="TetR_N"/>
    <property type="match status" value="1"/>
</dbReference>
<keyword evidence="3" id="KW-0804">Transcription</keyword>
<dbReference type="RefSeq" id="WP_165136583.1">
    <property type="nucleotide sequence ID" value="NZ_CP049253.1"/>
</dbReference>
<dbReference type="InterPro" id="IPR050109">
    <property type="entry name" value="HTH-type_TetR-like_transc_reg"/>
</dbReference>
<dbReference type="EMBL" id="JAGIOL010000001">
    <property type="protein sequence ID" value="MBP2436366.1"/>
    <property type="molecule type" value="Genomic_DNA"/>
</dbReference>
<comment type="caution">
    <text evidence="6">The sequence shown here is derived from an EMBL/GenBank/DDBJ whole genome shotgun (WGS) entry which is preliminary data.</text>
</comment>
<dbReference type="PRINTS" id="PR00455">
    <property type="entry name" value="HTHTETR"/>
</dbReference>
<evidence type="ECO:0000256" key="1">
    <source>
        <dbReference type="ARBA" id="ARBA00023015"/>
    </source>
</evidence>
<proteinExistence type="predicted"/>
<dbReference type="PANTHER" id="PTHR30055">
    <property type="entry name" value="HTH-TYPE TRANSCRIPTIONAL REGULATOR RUTR"/>
    <property type="match status" value="1"/>
</dbReference>
<dbReference type="PROSITE" id="PS50977">
    <property type="entry name" value="HTH_TETR_2"/>
    <property type="match status" value="1"/>
</dbReference>
<evidence type="ECO:0000313" key="7">
    <source>
        <dbReference type="Proteomes" id="UP001519362"/>
    </source>
</evidence>
<protein>
    <submittedName>
        <fullName evidence="6">AcrR family transcriptional regulator</fullName>
    </submittedName>
</protein>
<evidence type="ECO:0000256" key="4">
    <source>
        <dbReference type="PROSITE-ProRule" id="PRU00335"/>
    </source>
</evidence>
<accession>A0ABS4ZIQ4</accession>
<dbReference type="InterPro" id="IPR001647">
    <property type="entry name" value="HTH_TetR"/>
</dbReference>
<dbReference type="Proteomes" id="UP001519362">
    <property type="component" value="Unassembled WGS sequence"/>
</dbReference>
<feature type="DNA-binding region" description="H-T-H motif" evidence="4">
    <location>
        <begin position="34"/>
        <end position="53"/>
    </location>
</feature>
<evidence type="ECO:0000259" key="5">
    <source>
        <dbReference type="PROSITE" id="PS50977"/>
    </source>
</evidence>
<evidence type="ECO:0000256" key="2">
    <source>
        <dbReference type="ARBA" id="ARBA00023125"/>
    </source>
</evidence>
<organism evidence="6 7">
    <name type="scientific">Microbacterium amylolyticum</name>
    <dbReference type="NCBI Taxonomy" id="936337"/>
    <lineage>
        <taxon>Bacteria</taxon>
        <taxon>Bacillati</taxon>
        <taxon>Actinomycetota</taxon>
        <taxon>Actinomycetes</taxon>
        <taxon>Micrococcales</taxon>
        <taxon>Microbacteriaceae</taxon>
        <taxon>Microbacterium</taxon>
    </lineage>
</organism>
<evidence type="ECO:0000313" key="6">
    <source>
        <dbReference type="EMBL" id="MBP2436366.1"/>
    </source>
</evidence>
<sequence length="214" mass="23830">MPLPRFECLPRERRRPLLEAALDEFSARGFADASLNRIIQTAGTSKGSLYYYFEDKNDLYLTVLHEQLRDLLPDHDSVPIPVAADTNAFWAAVEKQASLFAQRLLASPRLVALIRDALATSSPRDEASRATEQMLLPWWEDTIAAGQTAGAIRTDLPRDLLIAVAMRIGQAVDTWLLTQPPETMNLDAGVREFVAFLRRAFRPETYADVASASG</sequence>
<gene>
    <name evidence="6" type="ORF">JOF34_000952</name>
</gene>
<reference evidence="6 7" key="1">
    <citation type="submission" date="2021-03" db="EMBL/GenBank/DDBJ databases">
        <title>Sequencing the genomes of 1000 actinobacteria strains.</title>
        <authorList>
            <person name="Klenk H.-P."/>
        </authorList>
    </citation>
    <scope>NUCLEOTIDE SEQUENCE [LARGE SCALE GENOMIC DNA]</scope>
    <source>
        <strain evidence="6 7">DSM 24221</strain>
    </source>
</reference>
<keyword evidence="2 4" id="KW-0238">DNA-binding</keyword>
<keyword evidence="1" id="KW-0805">Transcription regulation</keyword>
<feature type="domain" description="HTH tetR-type" evidence="5">
    <location>
        <begin position="11"/>
        <end position="71"/>
    </location>
</feature>
<dbReference type="InterPro" id="IPR009057">
    <property type="entry name" value="Homeodomain-like_sf"/>
</dbReference>
<keyword evidence="7" id="KW-1185">Reference proteome</keyword>
<name>A0ABS4ZIQ4_9MICO</name>